<name>A0ACA9TP57_BIOOC</name>
<sequence length="86" mass="9275">MRSSASSETLSPSPSPPAVNALEVNETTVSKLKKMLSKKPKLQAQLKDLGKTLSAKHSRVSKPERKGKKAKVARLGSTVLHSLLQK</sequence>
<evidence type="ECO:0000313" key="1">
    <source>
        <dbReference type="EMBL" id="CAG9942672.1"/>
    </source>
</evidence>
<accession>A0ACA9TP57</accession>
<gene>
    <name evidence="1" type="ORF">CRV2_00009609</name>
</gene>
<evidence type="ECO:0000313" key="2">
    <source>
        <dbReference type="Proteomes" id="UP000836387"/>
    </source>
</evidence>
<dbReference type="EMBL" id="CADEHS020000006">
    <property type="protein sequence ID" value="CAG9942672.1"/>
    <property type="molecule type" value="Genomic_DNA"/>
</dbReference>
<protein>
    <submittedName>
        <fullName evidence="1">Uncharacterized protein</fullName>
    </submittedName>
</protein>
<dbReference type="Proteomes" id="UP000836387">
    <property type="component" value="Unassembled WGS sequence"/>
</dbReference>
<reference evidence="1" key="1">
    <citation type="submission" date="2020-04" db="EMBL/GenBank/DDBJ databases">
        <authorList>
            <person name="Broberg M."/>
        </authorList>
    </citation>
    <scope>NUCLEOTIDE SEQUENCE</scope>
</reference>
<keyword evidence="2" id="KW-1185">Reference proteome</keyword>
<reference evidence="1" key="2">
    <citation type="submission" date="2021-10" db="EMBL/GenBank/DDBJ databases">
        <authorList>
            <person name="Piombo E."/>
        </authorList>
    </citation>
    <scope>NUCLEOTIDE SEQUENCE</scope>
</reference>
<organism evidence="1 2">
    <name type="scientific">Clonostachys rosea f. rosea IK726</name>
    <dbReference type="NCBI Taxonomy" id="1349383"/>
    <lineage>
        <taxon>Eukaryota</taxon>
        <taxon>Fungi</taxon>
        <taxon>Dikarya</taxon>
        <taxon>Ascomycota</taxon>
        <taxon>Pezizomycotina</taxon>
        <taxon>Sordariomycetes</taxon>
        <taxon>Hypocreomycetidae</taxon>
        <taxon>Hypocreales</taxon>
        <taxon>Bionectriaceae</taxon>
        <taxon>Clonostachys</taxon>
    </lineage>
</organism>
<proteinExistence type="predicted"/>
<comment type="caution">
    <text evidence="1">The sequence shown here is derived from an EMBL/GenBank/DDBJ whole genome shotgun (WGS) entry which is preliminary data.</text>
</comment>